<sequence length="99" mass="11226">MEEKGGRDDTAFKNQSARFGLAVSEIVLINMWCHDTGHEQTAKKPLLKKTVFQIWDSVPKPQAHKETPSSGFFNAEVVALSCFEENEEQFKEQAANLRQ</sequence>
<proteinExistence type="predicted"/>
<dbReference type="AlphaFoldDB" id="A0ABD2YXW3"/>
<gene>
    <name evidence="1" type="ORF">ACH5RR_024837</name>
</gene>
<protein>
    <recommendedName>
        <fullName evidence="3">GB1/RHD3-type G domain-containing protein</fullName>
    </recommendedName>
</protein>
<evidence type="ECO:0008006" key="3">
    <source>
        <dbReference type="Google" id="ProtNLM"/>
    </source>
</evidence>
<organism evidence="1 2">
    <name type="scientific">Cinchona calisaya</name>
    <dbReference type="NCBI Taxonomy" id="153742"/>
    <lineage>
        <taxon>Eukaryota</taxon>
        <taxon>Viridiplantae</taxon>
        <taxon>Streptophyta</taxon>
        <taxon>Embryophyta</taxon>
        <taxon>Tracheophyta</taxon>
        <taxon>Spermatophyta</taxon>
        <taxon>Magnoliopsida</taxon>
        <taxon>eudicotyledons</taxon>
        <taxon>Gunneridae</taxon>
        <taxon>Pentapetalae</taxon>
        <taxon>asterids</taxon>
        <taxon>lamiids</taxon>
        <taxon>Gentianales</taxon>
        <taxon>Rubiaceae</taxon>
        <taxon>Cinchonoideae</taxon>
        <taxon>Cinchoneae</taxon>
        <taxon>Cinchona</taxon>
    </lineage>
</organism>
<evidence type="ECO:0000313" key="2">
    <source>
        <dbReference type="Proteomes" id="UP001630127"/>
    </source>
</evidence>
<dbReference type="EMBL" id="JBJUIK010000011">
    <property type="protein sequence ID" value="KAL3512120.1"/>
    <property type="molecule type" value="Genomic_DNA"/>
</dbReference>
<dbReference type="Proteomes" id="UP001630127">
    <property type="component" value="Unassembled WGS sequence"/>
</dbReference>
<keyword evidence="2" id="KW-1185">Reference proteome</keyword>
<dbReference type="PANTHER" id="PTHR45923:SF2">
    <property type="entry name" value="PROTEIN SEY1"/>
    <property type="match status" value="1"/>
</dbReference>
<comment type="caution">
    <text evidence="1">The sequence shown here is derived from an EMBL/GenBank/DDBJ whole genome shotgun (WGS) entry which is preliminary data.</text>
</comment>
<evidence type="ECO:0000313" key="1">
    <source>
        <dbReference type="EMBL" id="KAL3512120.1"/>
    </source>
</evidence>
<dbReference type="PANTHER" id="PTHR45923">
    <property type="entry name" value="PROTEIN SEY1"/>
    <property type="match status" value="1"/>
</dbReference>
<dbReference type="Pfam" id="PF05879">
    <property type="entry name" value="RHD3_GTPase"/>
    <property type="match status" value="1"/>
</dbReference>
<accession>A0ABD2YXW3</accession>
<dbReference type="InterPro" id="IPR008803">
    <property type="entry name" value="RHD3/Sey1"/>
</dbReference>
<name>A0ABD2YXW3_9GENT</name>
<reference evidence="1 2" key="1">
    <citation type="submission" date="2024-11" db="EMBL/GenBank/DDBJ databases">
        <title>A near-complete genome assembly of Cinchona calisaya.</title>
        <authorList>
            <person name="Lian D.C."/>
            <person name="Zhao X.W."/>
            <person name="Wei L."/>
        </authorList>
    </citation>
    <scope>NUCLEOTIDE SEQUENCE [LARGE SCALE GENOMIC DNA]</scope>
    <source>
        <tissue evidence="1">Nenye</tissue>
    </source>
</reference>